<proteinExistence type="inferred from homology"/>
<evidence type="ECO:0000256" key="3">
    <source>
        <dbReference type="ARBA" id="ARBA00022490"/>
    </source>
</evidence>
<keyword evidence="5" id="KW-0175">Coiled coil</keyword>
<dbReference type="SUPFAM" id="SSF81273">
    <property type="entry name" value="H-NS histone-like proteins"/>
    <property type="match status" value="1"/>
</dbReference>
<protein>
    <submittedName>
        <fullName evidence="8">DNA-binding protein H-NS</fullName>
    </submittedName>
</protein>
<dbReference type="PANTHER" id="PTHR38097:SF2">
    <property type="entry name" value="DNA-BINDING PROTEIN STPA"/>
    <property type="match status" value="1"/>
</dbReference>
<keyword evidence="4 8" id="KW-0238">DNA-binding</keyword>
<dbReference type="GO" id="GO:0003677">
    <property type="term" value="F:DNA binding"/>
    <property type="evidence" value="ECO:0007669"/>
    <property type="project" value="UniProtKB-KW"/>
</dbReference>
<evidence type="ECO:0000256" key="6">
    <source>
        <dbReference type="SAM" id="MobiDB-lite"/>
    </source>
</evidence>
<reference evidence="8 9" key="1">
    <citation type="submission" date="2018-01" db="EMBL/GenBank/DDBJ databases">
        <title>Genomic Encyclopedia of Type Strains, Phase III (KMG-III): the genomes of soil and plant-associated and newly described type strains.</title>
        <authorList>
            <person name="Whitman W."/>
        </authorList>
    </citation>
    <scope>NUCLEOTIDE SEQUENCE [LARGE SCALE GENOMIC DNA]</scope>
    <source>
        <strain evidence="8 9">HKI456</strain>
    </source>
</reference>
<accession>A0A2P5KA97</accession>
<comment type="caution">
    <text evidence="8">The sequence shown here is derived from an EMBL/GenBank/DDBJ whole genome shotgun (WGS) entry which is preliminary data.</text>
</comment>
<evidence type="ECO:0000256" key="5">
    <source>
        <dbReference type="SAM" id="Coils"/>
    </source>
</evidence>
<dbReference type="GO" id="GO:0009295">
    <property type="term" value="C:nucleoid"/>
    <property type="evidence" value="ECO:0007669"/>
    <property type="project" value="UniProtKB-SubCell"/>
</dbReference>
<evidence type="ECO:0000313" key="9">
    <source>
        <dbReference type="Proteomes" id="UP000243096"/>
    </source>
</evidence>
<evidence type="ECO:0000256" key="4">
    <source>
        <dbReference type="ARBA" id="ARBA00023125"/>
    </source>
</evidence>
<dbReference type="Proteomes" id="UP000243096">
    <property type="component" value="Unassembled WGS sequence"/>
</dbReference>
<feature type="domain" description="DNA-binding protein H-NS-like C-terminal" evidence="7">
    <location>
        <begin position="58"/>
        <end position="97"/>
    </location>
</feature>
<feature type="region of interest" description="Disordered" evidence="6">
    <location>
        <begin position="52"/>
        <end position="82"/>
    </location>
</feature>
<dbReference type="AlphaFoldDB" id="A0A2P5KA97"/>
<dbReference type="Pfam" id="PF00816">
    <property type="entry name" value="Histone_HNS"/>
    <property type="match status" value="1"/>
</dbReference>
<gene>
    <name evidence="8" type="ORF">B0O95_10620</name>
</gene>
<name>A0A2P5KA97_9BURK</name>
<feature type="coiled-coil region" evidence="5">
    <location>
        <begin position="4"/>
        <end position="36"/>
    </location>
</feature>
<dbReference type="RefSeq" id="WP_104077324.1">
    <property type="nucleotide sequence ID" value="NZ_CP062179.1"/>
</dbReference>
<evidence type="ECO:0000313" key="8">
    <source>
        <dbReference type="EMBL" id="PPB83629.1"/>
    </source>
</evidence>
<dbReference type="PANTHER" id="PTHR38097">
    <property type="match status" value="1"/>
</dbReference>
<evidence type="ECO:0000256" key="2">
    <source>
        <dbReference type="ARBA" id="ARBA00010610"/>
    </source>
</evidence>
<keyword evidence="9" id="KW-1185">Reference proteome</keyword>
<keyword evidence="3" id="KW-0963">Cytoplasm</keyword>
<organism evidence="8 9">
    <name type="scientific">Mycetohabitans endofungorum</name>
    <dbReference type="NCBI Taxonomy" id="417203"/>
    <lineage>
        <taxon>Bacteria</taxon>
        <taxon>Pseudomonadati</taxon>
        <taxon>Pseudomonadota</taxon>
        <taxon>Betaproteobacteria</taxon>
        <taxon>Burkholderiales</taxon>
        <taxon>Burkholderiaceae</taxon>
        <taxon>Mycetohabitans</taxon>
    </lineage>
</organism>
<dbReference type="OrthoDB" id="5297879at2"/>
<dbReference type="EMBL" id="PRDW01000006">
    <property type="protein sequence ID" value="PPB83629.1"/>
    <property type="molecule type" value="Genomic_DNA"/>
</dbReference>
<evidence type="ECO:0000259" key="7">
    <source>
        <dbReference type="SMART" id="SM00528"/>
    </source>
</evidence>
<comment type="similarity">
    <text evidence="2">Belongs to the histone-like protein H-NS family.</text>
</comment>
<sequence length="99" mass="11010">MATYKQLQQQIEALQRKAEEARLAELDAVIADIRAKVAEYGLSPQDIFGRRHAANSAPGKRAPAPAKYRDPASGATWSGRGRAPAWIHGKKRERFLIKE</sequence>
<dbReference type="SMART" id="SM00528">
    <property type="entry name" value="HNS"/>
    <property type="match status" value="1"/>
</dbReference>
<dbReference type="InterPro" id="IPR027444">
    <property type="entry name" value="H-NS_C_dom"/>
</dbReference>
<dbReference type="Gene3D" id="4.10.430.30">
    <property type="match status" value="1"/>
</dbReference>
<evidence type="ECO:0000256" key="1">
    <source>
        <dbReference type="ARBA" id="ARBA00004453"/>
    </source>
</evidence>
<comment type="subcellular location">
    <subcellularLocation>
        <location evidence="1">Cytoplasm</location>
        <location evidence="1">Nucleoid</location>
    </subcellularLocation>
</comment>